<dbReference type="RefSeq" id="WP_113647019.1">
    <property type="nucleotide sequence ID" value="NZ_QMHN01000002.1"/>
</dbReference>
<dbReference type="Gene3D" id="3.20.80.10">
    <property type="entry name" value="Regulatory factor, effector binding domain"/>
    <property type="match status" value="1"/>
</dbReference>
<evidence type="ECO:0000313" key="3">
    <source>
        <dbReference type="Proteomes" id="UP000284120"/>
    </source>
</evidence>
<reference evidence="2 3" key="1">
    <citation type="submission" date="2018-06" db="EMBL/GenBank/DDBJ databases">
        <title>Pedobacter endophyticus sp. nov., an endophytic bacterium isolated from a leaf of Triticum aestivum.</title>
        <authorList>
            <person name="Zhang L."/>
        </authorList>
    </citation>
    <scope>NUCLEOTIDE SEQUENCE [LARGE SCALE GENOMIC DNA]</scope>
    <source>
        <strain evidence="2 3">CM134L-2</strain>
    </source>
</reference>
<feature type="domain" description="AraC effector-binding" evidence="1">
    <location>
        <begin position="1"/>
        <end position="152"/>
    </location>
</feature>
<sequence length="152" mass="17440">MNKTNIPEFRLIGISLGRKTYNANGQSGVDCGQLWQTFEQKKIFNQINGKIADDCYAVYYDYDGDHTQPFAYFIGCKVSADAIVPEGLEALQIPEQAYVHYVAKGKMPDCVANVWREIWQTDYPRNYQYDFEIYSAKSFDWSNAEVDIFIGA</sequence>
<comment type="caution">
    <text evidence="2">The sequence shown here is derived from an EMBL/GenBank/DDBJ whole genome shotgun (WGS) entry which is preliminary data.</text>
</comment>
<dbReference type="InterPro" id="IPR010499">
    <property type="entry name" value="AraC_E-bd"/>
</dbReference>
<gene>
    <name evidence="2" type="ORF">DPV69_09020</name>
</gene>
<dbReference type="PANTHER" id="PTHR36444:SF2">
    <property type="entry name" value="TRANSCRIPTIONAL REGULATOR PROTEIN YOBU-RELATED"/>
    <property type="match status" value="1"/>
</dbReference>
<keyword evidence="3" id="KW-1185">Reference proteome</keyword>
<accession>A0A3S3PCF9</accession>
<proteinExistence type="predicted"/>
<dbReference type="InterPro" id="IPR011256">
    <property type="entry name" value="Reg_factor_effector_dom_sf"/>
</dbReference>
<dbReference type="InterPro" id="IPR053182">
    <property type="entry name" value="YobU-like_regulator"/>
</dbReference>
<organism evidence="2 3">
    <name type="scientific">Pedobacter chitinilyticus</name>
    <dbReference type="NCBI Taxonomy" id="2233776"/>
    <lineage>
        <taxon>Bacteria</taxon>
        <taxon>Pseudomonadati</taxon>
        <taxon>Bacteroidota</taxon>
        <taxon>Sphingobacteriia</taxon>
        <taxon>Sphingobacteriales</taxon>
        <taxon>Sphingobacteriaceae</taxon>
        <taxon>Pedobacter</taxon>
    </lineage>
</organism>
<name>A0A3S3PCF9_9SPHI</name>
<dbReference type="Proteomes" id="UP000284120">
    <property type="component" value="Unassembled WGS sequence"/>
</dbReference>
<evidence type="ECO:0000313" key="2">
    <source>
        <dbReference type="EMBL" id="RWU08502.1"/>
    </source>
</evidence>
<dbReference type="PANTHER" id="PTHR36444">
    <property type="entry name" value="TRANSCRIPTIONAL REGULATOR PROTEIN YOBU-RELATED"/>
    <property type="match status" value="1"/>
</dbReference>
<dbReference type="AlphaFoldDB" id="A0A3S3PCF9"/>
<dbReference type="OrthoDB" id="9801008at2"/>
<dbReference type="SUPFAM" id="SSF55136">
    <property type="entry name" value="Probable bacterial effector-binding domain"/>
    <property type="match status" value="1"/>
</dbReference>
<dbReference type="Pfam" id="PF14526">
    <property type="entry name" value="Cass2"/>
    <property type="match status" value="1"/>
</dbReference>
<evidence type="ECO:0000259" key="1">
    <source>
        <dbReference type="SMART" id="SM00871"/>
    </source>
</evidence>
<dbReference type="SMART" id="SM00871">
    <property type="entry name" value="AraC_E_bind"/>
    <property type="match status" value="1"/>
</dbReference>
<dbReference type="EMBL" id="SAYW01000002">
    <property type="protein sequence ID" value="RWU08502.1"/>
    <property type="molecule type" value="Genomic_DNA"/>
</dbReference>
<dbReference type="InterPro" id="IPR029441">
    <property type="entry name" value="Cass2"/>
</dbReference>
<protein>
    <submittedName>
        <fullName evidence="2">AraC family transcriptional regulator</fullName>
    </submittedName>
</protein>